<evidence type="ECO:0000256" key="5">
    <source>
        <dbReference type="ARBA" id="ARBA00022729"/>
    </source>
</evidence>
<comment type="similarity">
    <text evidence="2">Belongs to the OmpP1/FadL family.</text>
</comment>
<evidence type="ECO:0000256" key="4">
    <source>
        <dbReference type="ARBA" id="ARBA00022692"/>
    </source>
</evidence>
<evidence type="ECO:0008006" key="11">
    <source>
        <dbReference type="Google" id="ProtNLM"/>
    </source>
</evidence>
<evidence type="ECO:0000313" key="9">
    <source>
        <dbReference type="EMBL" id="AKT36308.1"/>
    </source>
</evidence>
<keyword evidence="5" id="KW-0732">Signal</keyword>
<dbReference type="SUPFAM" id="SSF56935">
    <property type="entry name" value="Porins"/>
    <property type="match status" value="1"/>
</dbReference>
<gene>
    <name evidence="9" type="ORF">CMC5_004220</name>
</gene>
<dbReference type="AlphaFoldDB" id="A0A0K1E6V2"/>
<dbReference type="GO" id="GO:0009279">
    <property type="term" value="C:cell outer membrane"/>
    <property type="evidence" value="ECO:0007669"/>
    <property type="project" value="UniProtKB-SubCell"/>
</dbReference>
<keyword evidence="10" id="KW-1185">Reference proteome</keyword>
<accession>A0A0K1E6V2</accession>
<dbReference type="PANTHER" id="PTHR35093:SF8">
    <property type="entry name" value="OUTER MEMBRANE PROTEIN NMB0088-RELATED"/>
    <property type="match status" value="1"/>
</dbReference>
<sequence length="541" mass="56818">MPPSNVVGGVTGMTKTDTASSWSWHLGRLLAVGSATLLTLTSSLPAAASTGLDSPEIGVSQAGRGSAWVARADDPMAAYMNPAALVTQASGVHVGAHLLVLNRCFTRRGPGNTPVPPSASAPGTFPAPGTPGGPPAAVCMEGGAFPNPQAAATFRITDDLAIGLAVLGPHSNGAIVFPETVTEQGNRVQPAAQRYQLVSSDSLILSPTLSVSYAITPELSLGAGFIWGVGAIDVVNFSEATSSPGGDDFNAHQDLKSRLRGVDAFMPGFVLGALWSPTSRLDVGAWFKWQDALRTSTRITIESLYWSPSGGKNEQRCAGAEAGCNVTDAEDAGTFHLRIPMEARLGFRYHHPRAGSARPAWASTDRRVRDPMSEDLFDVEVDFTWAHNSVVDAIEVRFKPNTIPVRDTPGFVPANADIPHAWRDVFGVRVGGDVVVLPNLLSLRGGGFYETKGQDDAYLNVDFHLGWRLGVAGGATARLGPIDLSVAYQHTFFGALDNGGEGKVKALSGDAATGYRSVQAINGGRLTSSLNEVGLSGTMRF</sequence>
<organism evidence="9 10">
    <name type="scientific">Chondromyces crocatus</name>
    <dbReference type="NCBI Taxonomy" id="52"/>
    <lineage>
        <taxon>Bacteria</taxon>
        <taxon>Pseudomonadati</taxon>
        <taxon>Myxococcota</taxon>
        <taxon>Polyangia</taxon>
        <taxon>Polyangiales</taxon>
        <taxon>Polyangiaceae</taxon>
        <taxon>Chondromyces</taxon>
    </lineage>
</organism>
<keyword evidence="4" id="KW-0812">Transmembrane</keyword>
<dbReference type="EMBL" id="CP012159">
    <property type="protein sequence ID" value="AKT36308.1"/>
    <property type="molecule type" value="Genomic_DNA"/>
</dbReference>
<evidence type="ECO:0000256" key="1">
    <source>
        <dbReference type="ARBA" id="ARBA00004571"/>
    </source>
</evidence>
<dbReference type="Gene3D" id="2.40.160.60">
    <property type="entry name" value="Outer membrane protein transport protein (OMPP1/FadL/TodX)"/>
    <property type="match status" value="1"/>
</dbReference>
<evidence type="ECO:0000256" key="2">
    <source>
        <dbReference type="ARBA" id="ARBA00008163"/>
    </source>
</evidence>
<comment type="subcellular location">
    <subcellularLocation>
        <location evidence="1">Cell outer membrane</location>
        <topology evidence="1">Multi-pass membrane protein</topology>
    </subcellularLocation>
</comment>
<evidence type="ECO:0000313" key="10">
    <source>
        <dbReference type="Proteomes" id="UP000067626"/>
    </source>
</evidence>
<dbReference type="KEGG" id="ccro:CMC5_004220"/>
<proteinExistence type="inferred from homology"/>
<keyword evidence="3" id="KW-1134">Transmembrane beta strand</keyword>
<keyword evidence="6" id="KW-0472">Membrane</keyword>
<evidence type="ECO:0000256" key="8">
    <source>
        <dbReference type="SAM" id="MobiDB-lite"/>
    </source>
</evidence>
<dbReference type="Proteomes" id="UP000067626">
    <property type="component" value="Chromosome"/>
</dbReference>
<dbReference type="InterPro" id="IPR005017">
    <property type="entry name" value="OMPP1/FadL/TodX"/>
</dbReference>
<evidence type="ECO:0000256" key="7">
    <source>
        <dbReference type="ARBA" id="ARBA00023237"/>
    </source>
</evidence>
<feature type="region of interest" description="Disordered" evidence="8">
    <location>
        <begin position="111"/>
        <end position="133"/>
    </location>
</feature>
<protein>
    <recommendedName>
        <fullName evidence="11">Long-chain fatty acid transporter</fullName>
    </recommendedName>
</protein>
<reference evidence="9 10" key="1">
    <citation type="submission" date="2015-07" db="EMBL/GenBank/DDBJ databases">
        <title>Genome analysis of myxobacterium Chondromyces crocatus Cm c5 reveals a high potential for natural compound synthesis and the genetic basis for the loss of fruiting body formation.</title>
        <authorList>
            <person name="Zaburannyi N."/>
            <person name="Bunk B."/>
            <person name="Maier J."/>
            <person name="Overmann J."/>
            <person name="Mueller R."/>
        </authorList>
    </citation>
    <scope>NUCLEOTIDE SEQUENCE [LARGE SCALE GENOMIC DNA]</scope>
    <source>
        <strain evidence="9 10">Cm c5</strain>
    </source>
</reference>
<dbReference type="GO" id="GO:0015483">
    <property type="term" value="F:long-chain fatty acid transporting porin activity"/>
    <property type="evidence" value="ECO:0007669"/>
    <property type="project" value="TreeGrafter"/>
</dbReference>
<evidence type="ECO:0000256" key="3">
    <source>
        <dbReference type="ARBA" id="ARBA00022452"/>
    </source>
</evidence>
<dbReference type="STRING" id="52.CMC5_004220"/>
<evidence type="ECO:0000256" key="6">
    <source>
        <dbReference type="ARBA" id="ARBA00023136"/>
    </source>
</evidence>
<name>A0A0K1E6V2_CHOCO</name>
<dbReference type="PANTHER" id="PTHR35093">
    <property type="entry name" value="OUTER MEMBRANE PROTEIN NMB0088-RELATED"/>
    <property type="match status" value="1"/>
</dbReference>
<keyword evidence="7" id="KW-0998">Cell outer membrane</keyword>